<feature type="transmembrane region" description="Helical" evidence="10">
    <location>
        <begin position="503"/>
        <end position="522"/>
    </location>
</feature>
<organism evidence="12 13">
    <name type="scientific">Scylla paramamosain</name>
    <name type="common">Mud crab</name>
    <dbReference type="NCBI Taxonomy" id="85552"/>
    <lineage>
        <taxon>Eukaryota</taxon>
        <taxon>Metazoa</taxon>
        <taxon>Ecdysozoa</taxon>
        <taxon>Arthropoda</taxon>
        <taxon>Crustacea</taxon>
        <taxon>Multicrustacea</taxon>
        <taxon>Malacostraca</taxon>
        <taxon>Eumalacostraca</taxon>
        <taxon>Eucarida</taxon>
        <taxon>Decapoda</taxon>
        <taxon>Pleocyemata</taxon>
        <taxon>Brachyura</taxon>
        <taxon>Eubrachyura</taxon>
        <taxon>Portunoidea</taxon>
        <taxon>Portunidae</taxon>
        <taxon>Portuninae</taxon>
        <taxon>Scylla</taxon>
    </lineage>
</organism>
<evidence type="ECO:0000256" key="8">
    <source>
        <dbReference type="RuleBase" id="RU000688"/>
    </source>
</evidence>
<feature type="transmembrane region" description="Helical" evidence="10">
    <location>
        <begin position="565"/>
        <end position="590"/>
    </location>
</feature>
<feature type="compositionally biased region" description="Basic and acidic residues" evidence="9">
    <location>
        <begin position="175"/>
        <end position="186"/>
    </location>
</feature>
<evidence type="ECO:0000313" key="13">
    <source>
        <dbReference type="Proteomes" id="UP001487740"/>
    </source>
</evidence>
<dbReference type="PANTHER" id="PTHR24241">
    <property type="entry name" value="NEUROPEPTIDE RECEPTOR-RELATED G-PROTEIN COUPLED RECEPTOR"/>
    <property type="match status" value="1"/>
</dbReference>
<dbReference type="InterPro" id="IPR000276">
    <property type="entry name" value="GPCR_Rhodpsn"/>
</dbReference>
<keyword evidence="5 10" id="KW-1133">Transmembrane helix</keyword>
<dbReference type="Proteomes" id="UP001487740">
    <property type="component" value="Unassembled WGS sequence"/>
</dbReference>
<evidence type="ECO:0000259" key="11">
    <source>
        <dbReference type="PROSITE" id="PS50262"/>
    </source>
</evidence>
<keyword evidence="8" id="KW-0297">G-protein coupled receptor</keyword>
<dbReference type="EMBL" id="JARAKH010000012">
    <property type="protein sequence ID" value="KAK8398962.1"/>
    <property type="molecule type" value="Genomic_DNA"/>
</dbReference>
<evidence type="ECO:0000256" key="6">
    <source>
        <dbReference type="ARBA" id="ARBA00023136"/>
    </source>
</evidence>
<evidence type="ECO:0000313" key="12">
    <source>
        <dbReference type="EMBL" id="KAK8398962.1"/>
    </source>
</evidence>
<dbReference type="PROSITE" id="PS00237">
    <property type="entry name" value="G_PROTEIN_RECEP_F1_1"/>
    <property type="match status" value="1"/>
</dbReference>
<evidence type="ECO:0000256" key="10">
    <source>
        <dbReference type="SAM" id="Phobius"/>
    </source>
</evidence>
<comment type="caution">
    <text evidence="12">The sequence shown here is derived from an EMBL/GenBank/DDBJ whole genome shotgun (WGS) entry which is preliminary data.</text>
</comment>
<evidence type="ECO:0000256" key="1">
    <source>
        <dbReference type="ARBA" id="ARBA00004651"/>
    </source>
</evidence>
<feature type="transmembrane region" description="Helical" evidence="10">
    <location>
        <begin position="734"/>
        <end position="752"/>
    </location>
</feature>
<dbReference type="SUPFAM" id="SSF81321">
    <property type="entry name" value="Family A G protein-coupled receptor-like"/>
    <property type="match status" value="1"/>
</dbReference>
<comment type="subcellular location">
    <subcellularLocation>
        <location evidence="1">Cell membrane</location>
        <topology evidence="1">Multi-pass membrane protein</topology>
    </subcellularLocation>
</comment>
<feature type="region of interest" description="Disordered" evidence="9">
    <location>
        <begin position="776"/>
        <end position="804"/>
    </location>
</feature>
<keyword evidence="13" id="KW-1185">Reference proteome</keyword>
<feature type="transmembrane region" description="Helical" evidence="10">
    <location>
        <begin position="469"/>
        <end position="491"/>
    </location>
</feature>
<dbReference type="GO" id="GO:0004930">
    <property type="term" value="F:G protein-coupled receptor activity"/>
    <property type="evidence" value="ECO:0007669"/>
    <property type="project" value="UniProtKB-KW"/>
</dbReference>
<sequence length="816" mass="88744">MGVTLTPYTAAAQYTPHHHTTITSNAAYYNTSPAYHNIHLLRSAGEEDSSRPLCCAAETRLAGLTADYVYSGIRHRNVFVSVSPGDQRPNPPSPTLDPAHVHAPPTPPPVCTALFMAAMAAGGGAGQKGVTASDHFPHPGRPWKGNGCRSGRVRRGPVTPFIVQRGRGAAARGVTGREGEEEGRGKKGEVIVSAPQVVRACRLLAVSCSACWWPGPCWGSRLLSSLLPPHTGLSPSRHLPPRRLTRPPRPLLASVMTTLYFPLKIYYVRILFLCEYFYSVRYGSYDGVTDAVMPYGNSTVTVISEEVFVNLCVKHYNHRPGRCAEKRFMTDCLFDDVVFLHGHGCSRPSPQDAYFDQLLASTLLEEDELCFRAVCSGEVRAVRQEFEGHTVHLFSPVTQHSACHKYLLLFYPKEKDNRTLTVLQNVQWPFCFAGYDVVWSREPGNGGGDGEVIQAWSYLPLHCRITEQVMAAVMALVVVGGVVGNMLVLIASAWRRHQQDHTGLLCMSLATAELLVGVFVLAPGLHAHLRAMHGAVDKEQVSFGGSSSSNAQVLLGVGVEQLEEAFLVLSAHALNMGCMVSLPTVLLLTLERCLALRGRSLQEELTMGRTLCFVVASWSLSVLMSVVLVYGGGSFWYSFYKLPLSIPPGELGLILAGTAAVMALLSGVTIVVSFVAVWRKFRGGAVGGTHRHAVPTRELLTAVLHLVSAGAAASALLLGLTGIPSPHLEGTRSLCWWGFMFFTCWHPWLLSLPRPHYREAAMALVGRCRRSWLGGTPAPGSVAPSPPPSPRPPPRPGPKLAPGIRHRFLPGVRYYK</sequence>
<evidence type="ECO:0000256" key="2">
    <source>
        <dbReference type="ARBA" id="ARBA00010663"/>
    </source>
</evidence>
<dbReference type="PRINTS" id="PR00237">
    <property type="entry name" value="GPCRRHODOPSN"/>
</dbReference>
<proteinExistence type="inferred from homology"/>
<dbReference type="PROSITE" id="PS50262">
    <property type="entry name" value="G_PROTEIN_RECEP_F1_2"/>
    <property type="match status" value="1"/>
</dbReference>
<evidence type="ECO:0000256" key="9">
    <source>
        <dbReference type="SAM" id="MobiDB-lite"/>
    </source>
</evidence>
<evidence type="ECO:0000256" key="7">
    <source>
        <dbReference type="ARBA" id="ARBA00023170"/>
    </source>
</evidence>
<evidence type="ECO:0000256" key="5">
    <source>
        <dbReference type="ARBA" id="ARBA00022989"/>
    </source>
</evidence>
<feature type="region of interest" description="Disordered" evidence="9">
    <location>
        <begin position="83"/>
        <end position="105"/>
    </location>
</feature>
<protein>
    <recommendedName>
        <fullName evidence="11">G-protein coupled receptors family 1 profile domain-containing protein</fullName>
    </recommendedName>
</protein>
<keyword evidence="3" id="KW-1003">Cell membrane</keyword>
<evidence type="ECO:0000256" key="3">
    <source>
        <dbReference type="ARBA" id="ARBA00022475"/>
    </source>
</evidence>
<dbReference type="AlphaFoldDB" id="A0AAW0UJV4"/>
<keyword evidence="7 8" id="KW-0675">Receptor</keyword>
<dbReference type="PANTHER" id="PTHR24241:SF185">
    <property type="entry name" value="G-PROTEIN COUPLED RECEPTORS FAMILY 1 PROFILE DOMAIN-CONTAINING PROTEIN"/>
    <property type="match status" value="1"/>
</dbReference>
<keyword evidence="4 8" id="KW-0812">Transmembrane</keyword>
<keyword evidence="6 10" id="KW-0472">Membrane</keyword>
<accession>A0AAW0UJV4</accession>
<comment type="similarity">
    <text evidence="2 8">Belongs to the G-protein coupled receptor 1 family.</text>
</comment>
<dbReference type="Gene3D" id="1.20.1070.10">
    <property type="entry name" value="Rhodopsin 7-helix transmembrane proteins"/>
    <property type="match status" value="1"/>
</dbReference>
<feature type="region of interest" description="Disordered" evidence="9">
    <location>
        <begin position="166"/>
        <end position="186"/>
    </location>
</feature>
<gene>
    <name evidence="12" type="ORF">O3P69_004222</name>
</gene>
<feature type="transmembrane region" description="Helical" evidence="10">
    <location>
        <begin position="651"/>
        <end position="678"/>
    </location>
</feature>
<dbReference type="CDD" id="cd00637">
    <property type="entry name" value="7tm_classA_rhodopsin-like"/>
    <property type="match status" value="1"/>
</dbReference>
<dbReference type="InterPro" id="IPR017452">
    <property type="entry name" value="GPCR_Rhodpsn_7TM"/>
</dbReference>
<feature type="domain" description="G-protein coupled receptors family 1 profile" evidence="11">
    <location>
        <begin position="484"/>
        <end position="630"/>
    </location>
</feature>
<keyword evidence="8" id="KW-0807">Transducer</keyword>
<dbReference type="GO" id="GO:0005886">
    <property type="term" value="C:plasma membrane"/>
    <property type="evidence" value="ECO:0007669"/>
    <property type="project" value="UniProtKB-SubCell"/>
</dbReference>
<name>A0AAW0UJV4_SCYPA</name>
<feature type="transmembrane region" description="Helical" evidence="10">
    <location>
        <begin position="611"/>
        <end position="631"/>
    </location>
</feature>
<feature type="transmembrane region" description="Helical" evidence="10">
    <location>
        <begin position="699"/>
        <end position="722"/>
    </location>
</feature>
<feature type="compositionally biased region" description="Pro residues" evidence="9">
    <location>
        <begin position="784"/>
        <end position="799"/>
    </location>
</feature>
<evidence type="ECO:0000256" key="4">
    <source>
        <dbReference type="ARBA" id="ARBA00022692"/>
    </source>
</evidence>
<reference evidence="12 13" key="1">
    <citation type="submission" date="2023-03" db="EMBL/GenBank/DDBJ databases">
        <title>High-quality genome of Scylla paramamosain provides insights in environmental adaptation.</title>
        <authorList>
            <person name="Zhang L."/>
        </authorList>
    </citation>
    <scope>NUCLEOTIDE SEQUENCE [LARGE SCALE GENOMIC DNA]</scope>
    <source>
        <strain evidence="12">LZ_2023a</strain>
        <tissue evidence="12">Muscle</tissue>
    </source>
</reference>